<evidence type="ECO:0000256" key="2">
    <source>
        <dbReference type="ARBA" id="ARBA00010199"/>
    </source>
</evidence>
<feature type="transmembrane region" description="Helical" evidence="6">
    <location>
        <begin position="619"/>
        <end position="640"/>
    </location>
</feature>
<evidence type="ECO:0000313" key="8">
    <source>
        <dbReference type="Proteomes" id="UP000507470"/>
    </source>
</evidence>
<feature type="transmembrane region" description="Helical" evidence="6">
    <location>
        <begin position="218"/>
        <end position="239"/>
    </location>
</feature>
<feature type="transmembrane region" description="Helical" evidence="6">
    <location>
        <begin position="842"/>
        <end position="866"/>
    </location>
</feature>
<feature type="transmembrane region" description="Helical" evidence="6">
    <location>
        <begin position="398"/>
        <end position="417"/>
    </location>
</feature>
<dbReference type="GO" id="GO:0015297">
    <property type="term" value="F:antiporter activity"/>
    <property type="evidence" value="ECO:0007669"/>
    <property type="project" value="InterPro"/>
</dbReference>
<feature type="transmembrane region" description="Helical" evidence="6">
    <location>
        <begin position="300"/>
        <end position="319"/>
    </location>
</feature>
<dbReference type="InterPro" id="IPR045069">
    <property type="entry name" value="MATE_euk"/>
</dbReference>
<protein>
    <recommendedName>
        <fullName evidence="6">Multidrug and toxin extrusion protein</fullName>
    </recommendedName>
</protein>
<evidence type="ECO:0000256" key="5">
    <source>
        <dbReference type="ARBA" id="ARBA00023136"/>
    </source>
</evidence>
<gene>
    <name evidence="7" type="ORF">MCOR_14041</name>
</gene>
<dbReference type="Proteomes" id="UP000507470">
    <property type="component" value="Unassembled WGS sequence"/>
</dbReference>
<evidence type="ECO:0000256" key="4">
    <source>
        <dbReference type="ARBA" id="ARBA00022989"/>
    </source>
</evidence>
<keyword evidence="5 6" id="KW-0472">Membrane</keyword>
<feature type="transmembrane region" description="Helical" evidence="6">
    <location>
        <begin position="774"/>
        <end position="793"/>
    </location>
</feature>
<organism evidence="7 8">
    <name type="scientific">Mytilus coruscus</name>
    <name type="common">Sea mussel</name>
    <dbReference type="NCBI Taxonomy" id="42192"/>
    <lineage>
        <taxon>Eukaryota</taxon>
        <taxon>Metazoa</taxon>
        <taxon>Spiralia</taxon>
        <taxon>Lophotrochozoa</taxon>
        <taxon>Mollusca</taxon>
        <taxon>Bivalvia</taxon>
        <taxon>Autobranchia</taxon>
        <taxon>Pteriomorphia</taxon>
        <taxon>Mytilida</taxon>
        <taxon>Mytiloidea</taxon>
        <taxon>Mytilidae</taxon>
        <taxon>Mytilinae</taxon>
        <taxon>Mytilus</taxon>
    </lineage>
</organism>
<keyword evidence="3 6" id="KW-0812">Transmembrane</keyword>
<dbReference type="GO" id="GO:0016020">
    <property type="term" value="C:membrane"/>
    <property type="evidence" value="ECO:0007669"/>
    <property type="project" value="UniProtKB-SubCell"/>
</dbReference>
<dbReference type="EMBL" id="CACVKT020002383">
    <property type="protein sequence ID" value="CAC5377766.1"/>
    <property type="molecule type" value="Genomic_DNA"/>
</dbReference>
<dbReference type="InterPro" id="IPR002528">
    <property type="entry name" value="MATE_fam"/>
</dbReference>
<feature type="transmembrane region" description="Helical" evidence="6">
    <location>
        <begin position="733"/>
        <end position="754"/>
    </location>
</feature>
<evidence type="ECO:0000256" key="3">
    <source>
        <dbReference type="ARBA" id="ARBA00022692"/>
    </source>
</evidence>
<reference evidence="7 8" key="1">
    <citation type="submission" date="2020-06" db="EMBL/GenBank/DDBJ databases">
        <authorList>
            <person name="Li R."/>
            <person name="Bekaert M."/>
        </authorList>
    </citation>
    <scope>NUCLEOTIDE SEQUENCE [LARGE SCALE GENOMIC DNA]</scope>
    <source>
        <strain evidence="8">wild</strain>
    </source>
</reference>
<feature type="transmembrane region" description="Helical" evidence="6">
    <location>
        <begin position="692"/>
        <end position="713"/>
    </location>
</feature>
<feature type="transmembrane region" description="Helical" evidence="6">
    <location>
        <begin position="872"/>
        <end position="891"/>
    </location>
</feature>
<dbReference type="GO" id="GO:0042910">
    <property type="term" value="F:xenobiotic transmembrane transporter activity"/>
    <property type="evidence" value="ECO:0007669"/>
    <property type="project" value="InterPro"/>
</dbReference>
<feature type="transmembrane region" description="Helical" evidence="6">
    <location>
        <begin position="369"/>
        <end position="392"/>
    </location>
</feature>
<keyword evidence="4 6" id="KW-1133">Transmembrane helix</keyword>
<dbReference type="OrthoDB" id="6111737at2759"/>
<evidence type="ECO:0000256" key="6">
    <source>
        <dbReference type="RuleBase" id="RU004914"/>
    </source>
</evidence>
<sequence>MCLVKNKTIEGFLQYSILSVSVLFCSHLGKEALDGIQLATTTINVIGVSVVLGLSTAFDTLLSQTFGSHNKQQICLILQKGILIILLACIPISAVFVNTEYLLILVGQNREVAKLSGQYVTIIIAGFPGCAITFALMRYLQCQNIVIPGVLLQFIANVFNVVYHLILVTGLGLGVRGAAIAVVCTYWTEVVLYLMFIRCSKICKEKWTGFSKEAFLEWNTFLNLAIPGIFMISVEWWSFEISTIVVGFLGKVQLAAHSIVYQINNLLFMIPLGLSSAVCVKIGQNVGAGDPNKAQSTSRVGILVGCVTALFTSTFYISMKDVAPKAFTSDSEILHWTSKVMPLIATLSFFDNTVLVLNGILRGTGHQKYGGIVTVIAHYIIGIPLLVVLVLYTSLQIAGVWLAFCTAMGVIFILFAAKTLSLSWKNECKKRNSYFLKAQEMTAVNVKDSTYYGDDHSTPCSYTEAKPTMGCMIRNTLADYCATVRNKIFPHGYRTELKELLQIAWPITIEGFLQYSILSVSLLFCGHLGKEALDGVQLASTTINVVGVSVVLGLSTAFDTLLSQKLVIVLLDIWERQQARDLLNFTKRLTGQYVTIAIAGFPGCTITFALMRYLQCQNIVIPGVLLQLIANIFNVVYHLILVTGLDLGVRGAAIAVVCTFWTQVFLYLMFIRCSKIYKEEWTSFSKEAFLEWNTFLNLAIPGIFMISVDWWSFEISIIVVGFLGKVQLAAHTIVYQIHSLLYMIPLGLSSAVCIKVGQNVGAGDPIKAQTTSRVGIFVGCVTALFISIFYISMKDVAPKAYTSDSEILHWTSKVIPLIATFNFFDNTMLVFNGILRGTGHQIYGGIVTVIAHYIIGIPLLVVFVLYTTLQIAGVWWAFCIVSVVMFILYAAKTVSLSWENECKKTEEMTAINVKDPTYYGDDQSNSCSYTEANPSDNYYRQLFEQRIGEQSFPLYKMIICQRFLIFVSLLLILVASIVLNMFFDHTYRNNVQCNGNDTMYNLTQYANVSSKGIVCQP</sequence>
<feature type="transmembrane region" description="Helical" evidence="6">
    <location>
        <begin position="259"/>
        <end position="280"/>
    </location>
</feature>
<feature type="transmembrane region" description="Helical" evidence="6">
    <location>
        <begin position="178"/>
        <end position="197"/>
    </location>
</feature>
<comment type="similarity">
    <text evidence="2 6">Belongs to the multi antimicrobial extrusion (MATE) (TC 2.A.66.1) family.</text>
</comment>
<feature type="transmembrane region" description="Helical" evidence="6">
    <location>
        <begin position="117"/>
        <end position="137"/>
    </location>
</feature>
<feature type="transmembrane region" description="Helical" evidence="6">
    <location>
        <begin position="74"/>
        <end position="97"/>
    </location>
</feature>
<accession>A0A6J8B2F4</accession>
<evidence type="ECO:0000313" key="7">
    <source>
        <dbReference type="EMBL" id="CAC5377766.1"/>
    </source>
</evidence>
<comment type="subcellular location">
    <subcellularLocation>
        <location evidence="1">Membrane</location>
        <topology evidence="1">Multi-pass membrane protein</topology>
    </subcellularLocation>
</comment>
<evidence type="ECO:0000256" key="1">
    <source>
        <dbReference type="ARBA" id="ARBA00004141"/>
    </source>
</evidence>
<feature type="transmembrane region" description="Helical" evidence="6">
    <location>
        <begin position="144"/>
        <end position="166"/>
    </location>
</feature>
<dbReference type="GO" id="GO:1990961">
    <property type="term" value="P:xenobiotic detoxification by transmembrane export across the plasma membrane"/>
    <property type="evidence" value="ECO:0007669"/>
    <property type="project" value="InterPro"/>
</dbReference>
<feature type="transmembrane region" description="Helical" evidence="6">
    <location>
        <begin position="652"/>
        <end position="671"/>
    </location>
</feature>
<dbReference type="NCBIfam" id="TIGR00797">
    <property type="entry name" value="matE"/>
    <property type="match status" value="2"/>
</dbReference>
<proteinExistence type="inferred from homology"/>
<feature type="transmembrane region" description="Helical" evidence="6">
    <location>
        <begin position="963"/>
        <end position="983"/>
    </location>
</feature>
<feature type="transmembrane region" description="Helical" evidence="6">
    <location>
        <begin position="339"/>
        <end position="357"/>
    </location>
</feature>
<name>A0A6J8B2F4_MYTCO</name>
<dbReference type="AlphaFoldDB" id="A0A6J8B2F4"/>
<feature type="transmembrane region" description="Helical" evidence="6">
    <location>
        <begin position="813"/>
        <end position="835"/>
    </location>
</feature>
<keyword evidence="8" id="KW-1185">Reference proteome</keyword>
<dbReference type="CDD" id="cd13132">
    <property type="entry name" value="MATE_eukaryotic"/>
    <property type="match status" value="2"/>
</dbReference>
<dbReference type="PANTHER" id="PTHR11206">
    <property type="entry name" value="MULTIDRUG RESISTANCE PROTEIN"/>
    <property type="match status" value="1"/>
</dbReference>
<dbReference type="Pfam" id="PF01554">
    <property type="entry name" value="MatE"/>
    <property type="match status" value="4"/>
</dbReference>